<dbReference type="Pfam" id="PF07679">
    <property type="entry name" value="I-set"/>
    <property type="match status" value="1"/>
</dbReference>
<evidence type="ECO:0000313" key="2">
    <source>
        <dbReference type="EMBL" id="KIH57647.1"/>
    </source>
</evidence>
<dbReference type="EMBL" id="KN734110">
    <property type="protein sequence ID" value="KIH57647.1"/>
    <property type="molecule type" value="Genomic_DNA"/>
</dbReference>
<dbReference type="InterPro" id="IPR036179">
    <property type="entry name" value="Ig-like_dom_sf"/>
</dbReference>
<proteinExistence type="predicted"/>
<name>A0A0C2D6A2_9BILA</name>
<sequence length="75" mass="8325">FVDNGRVLVLNHVQSEEEGRYTCKAENKAGKAEADTYVQVTALYLVNELNPRNAAYPNTANSSGYVSFVEQNRSI</sequence>
<protein>
    <recommendedName>
        <fullName evidence="1">Ig-like domain-containing protein</fullName>
    </recommendedName>
</protein>
<dbReference type="PROSITE" id="PS50835">
    <property type="entry name" value="IG_LIKE"/>
    <property type="match status" value="1"/>
</dbReference>
<evidence type="ECO:0000259" key="1">
    <source>
        <dbReference type="PROSITE" id="PS50835"/>
    </source>
</evidence>
<dbReference type="SUPFAM" id="SSF48726">
    <property type="entry name" value="Immunoglobulin"/>
    <property type="match status" value="1"/>
</dbReference>
<reference evidence="2 3" key="1">
    <citation type="submission" date="2013-12" db="EMBL/GenBank/DDBJ databases">
        <title>Draft genome of the parsitic nematode Ancylostoma duodenale.</title>
        <authorList>
            <person name="Mitreva M."/>
        </authorList>
    </citation>
    <scope>NUCLEOTIDE SEQUENCE [LARGE SCALE GENOMIC DNA]</scope>
    <source>
        <strain evidence="2 3">Zhejiang</strain>
    </source>
</reference>
<dbReference type="InterPro" id="IPR013098">
    <property type="entry name" value="Ig_I-set"/>
</dbReference>
<dbReference type="InterPro" id="IPR013783">
    <property type="entry name" value="Ig-like_fold"/>
</dbReference>
<organism evidence="2 3">
    <name type="scientific">Ancylostoma duodenale</name>
    <dbReference type="NCBI Taxonomy" id="51022"/>
    <lineage>
        <taxon>Eukaryota</taxon>
        <taxon>Metazoa</taxon>
        <taxon>Ecdysozoa</taxon>
        <taxon>Nematoda</taxon>
        <taxon>Chromadorea</taxon>
        <taxon>Rhabditida</taxon>
        <taxon>Rhabditina</taxon>
        <taxon>Rhabditomorpha</taxon>
        <taxon>Strongyloidea</taxon>
        <taxon>Ancylostomatidae</taxon>
        <taxon>Ancylostomatinae</taxon>
        <taxon>Ancylostoma</taxon>
    </lineage>
</organism>
<gene>
    <name evidence="2" type="ORF">ANCDUO_12159</name>
</gene>
<evidence type="ECO:0000313" key="3">
    <source>
        <dbReference type="Proteomes" id="UP000054047"/>
    </source>
</evidence>
<dbReference type="AlphaFoldDB" id="A0A0C2D6A2"/>
<dbReference type="InterPro" id="IPR007110">
    <property type="entry name" value="Ig-like_dom"/>
</dbReference>
<accession>A0A0C2D6A2</accession>
<dbReference type="OrthoDB" id="6244967at2759"/>
<feature type="domain" description="Ig-like" evidence="1">
    <location>
        <begin position="1"/>
        <end position="41"/>
    </location>
</feature>
<dbReference type="Proteomes" id="UP000054047">
    <property type="component" value="Unassembled WGS sequence"/>
</dbReference>
<dbReference type="Gene3D" id="2.60.40.10">
    <property type="entry name" value="Immunoglobulins"/>
    <property type="match status" value="1"/>
</dbReference>
<feature type="non-terminal residue" evidence="2">
    <location>
        <position position="1"/>
    </location>
</feature>
<keyword evidence="3" id="KW-1185">Reference proteome</keyword>